<dbReference type="Proteomes" id="UP000031977">
    <property type="component" value="Unassembled WGS sequence"/>
</dbReference>
<dbReference type="RefSeq" id="WP_041157003.1">
    <property type="nucleotide sequence ID" value="NZ_CBCRVP010000033.1"/>
</dbReference>
<evidence type="ECO:0000256" key="5">
    <source>
        <dbReference type="ARBA" id="ARBA00022989"/>
    </source>
</evidence>
<gene>
    <name evidence="9" type="ORF">SU60_19670</name>
</gene>
<keyword evidence="3" id="KW-1003">Cell membrane</keyword>
<feature type="transmembrane region" description="Helical" evidence="7">
    <location>
        <begin position="175"/>
        <end position="198"/>
    </location>
</feature>
<evidence type="ECO:0000256" key="7">
    <source>
        <dbReference type="RuleBase" id="RU363032"/>
    </source>
</evidence>
<dbReference type="GO" id="GO:0005886">
    <property type="term" value="C:plasma membrane"/>
    <property type="evidence" value="ECO:0007669"/>
    <property type="project" value="UniProtKB-SubCell"/>
</dbReference>
<dbReference type="PROSITE" id="PS50928">
    <property type="entry name" value="ABC_TM1"/>
    <property type="match status" value="1"/>
</dbReference>
<dbReference type="PANTHER" id="PTHR30151:SF20">
    <property type="entry name" value="ABC TRANSPORTER PERMEASE PROTEIN HI_0355-RELATED"/>
    <property type="match status" value="1"/>
</dbReference>
<dbReference type="InterPro" id="IPR000515">
    <property type="entry name" value="MetI-like"/>
</dbReference>
<evidence type="ECO:0000256" key="6">
    <source>
        <dbReference type="ARBA" id="ARBA00023136"/>
    </source>
</evidence>
<dbReference type="AlphaFoldDB" id="A0A0C3E546"/>
<reference evidence="9 10" key="1">
    <citation type="submission" date="2015-01" db="EMBL/GenBank/DDBJ databases">
        <title>Draft genome of Vibrio mytili type strain CAIM 528.</title>
        <authorList>
            <person name="Gonzalez-Castillo A."/>
            <person name="Gomez-Gil B."/>
            <person name="Enciso-Ibarra J."/>
        </authorList>
    </citation>
    <scope>NUCLEOTIDE SEQUENCE [LARGE SCALE GENOMIC DNA]</scope>
    <source>
        <strain evidence="9 10">CAIM 528</strain>
    </source>
</reference>
<dbReference type="InterPro" id="IPR035906">
    <property type="entry name" value="MetI-like_sf"/>
</dbReference>
<evidence type="ECO:0000259" key="8">
    <source>
        <dbReference type="PROSITE" id="PS50928"/>
    </source>
</evidence>
<dbReference type="STRING" id="50718.SU60_19670"/>
<evidence type="ECO:0000256" key="4">
    <source>
        <dbReference type="ARBA" id="ARBA00022692"/>
    </source>
</evidence>
<evidence type="ECO:0000313" key="10">
    <source>
        <dbReference type="Proteomes" id="UP000031977"/>
    </source>
</evidence>
<feature type="transmembrane region" description="Helical" evidence="7">
    <location>
        <begin position="99"/>
        <end position="121"/>
    </location>
</feature>
<dbReference type="SUPFAM" id="SSF161098">
    <property type="entry name" value="MetI-like"/>
    <property type="match status" value="1"/>
</dbReference>
<proteinExistence type="inferred from homology"/>
<evidence type="ECO:0000256" key="2">
    <source>
        <dbReference type="ARBA" id="ARBA00022448"/>
    </source>
</evidence>
<evidence type="ECO:0000256" key="3">
    <source>
        <dbReference type="ARBA" id="ARBA00022475"/>
    </source>
</evidence>
<comment type="caution">
    <text evidence="9">The sequence shown here is derived from an EMBL/GenBank/DDBJ whole genome shotgun (WGS) entry which is preliminary data.</text>
</comment>
<dbReference type="GO" id="GO:0055085">
    <property type="term" value="P:transmembrane transport"/>
    <property type="evidence" value="ECO:0007669"/>
    <property type="project" value="InterPro"/>
</dbReference>
<sequence>MKRYLSQWSQNWLPLIAILALIPIWEVVCRVLSVPTFILPAPTDIAQAFSQVPFERWLDNLWATLRIALLGFGISFLVSIPLAILMVNSKFLTKALFPILVIIQSTPVVAIAPLLIVILGTGDAPRLTITCLITFFPLVVSATTGMLSTPAELIELSRSLSVKNSKTIWQIRLPYAIPHIFSGIKVAITLAVIGSVIAEFVAAEKGLGYLVQFSTSYFKIPQAFAALVFLSLVSMLLFKSVSWIQSACFSWSLTEEEKQR</sequence>
<dbReference type="OrthoDB" id="8138334at2"/>
<dbReference type="Gene3D" id="1.10.3720.10">
    <property type="entry name" value="MetI-like"/>
    <property type="match status" value="1"/>
</dbReference>
<comment type="similarity">
    <text evidence="7">Belongs to the binding-protein-dependent transport system permease family.</text>
</comment>
<feature type="transmembrane region" description="Helical" evidence="7">
    <location>
        <begin position="218"/>
        <end position="238"/>
    </location>
</feature>
<evidence type="ECO:0000313" key="9">
    <source>
        <dbReference type="EMBL" id="KIN09508.1"/>
    </source>
</evidence>
<feature type="transmembrane region" description="Helical" evidence="7">
    <location>
        <begin position="67"/>
        <end position="87"/>
    </location>
</feature>
<keyword evidence="4 7" id="KW-0812">Transmembrane</keyword>
<dbReference type="Pfam" id="PF00528">
    <property type="entry name" value="BPD_transp_1"/>
    <property type="match status" value="1"/>
</dbReference>
<evidence type="ECO:0000256" key="1">
    <source>
        <dbReference type="ARBA" id="ARBA00004651"/>
    </source>
</evidence>
<keyword evidence="2 7" id="KW-0813">Transport</keyword>
<feature type="transmembrane region" description="Helical" evidence="7">
    <location>
        <begin position="127"/>
        <end position="154"/>
    </location>
</feature>
<accession>A0A0C3E546</accession>
<feature type="domain" description="ABC transmembrane type-1" evidence="8">
    <location>
        <begin position="61"/>
        <end position="241"/>
    </location>
</feature>
<comment type="subcellular location">
    <subcellularLocation>
        <location evidence="1 7">Cell membrane</location>
        <topology evidence="1 7">Multi-pass membrane protein</topology>
    </subcellularLocation>
</comment>
<keyword evidence="10" id="KW-1185">Reference proteome</keyword>
<protein>
    <submittedName>
        <fullName evidence="9">ABC transporter permease</fullName>
    </submittedName>
</protein>
<keyword evidence="5 7" id="KW-1133">Transmembrane helix</keyword>
<organism evidence="9 10">
    <name type="scientific">Vibrio mytili</name>
    <dbReference type="NCBI Taxonomy" id="50718"/>
    <lineage>
        <taxon>Bacteria</taxon>
        <taxon>Pseudomonadati</taxon>
        <taxon>Pseudomonadota</taxon>
        <taxon>Gammaproteobacteria</taxon>
        <taxon>Vibrionales</taxon>
        <taxon>Vibrionaceae</taxon>
        <taxon>Vibrio</taxon>
    </lineage>
</organism>
<feature type="transmembrane region" description="Helical" evidence="7">
    <location>
        <begin position="12"/>
        <end position="33"/>
    </location>
</feature>
<name>A0A0C3E546_9VIBR</name>
<dbReference type="PANTHER" id="PTHR30151">
    <property type="entry name" value="ALKANE SULFONATE ABC TRANSPORTER-RELATED, MEMBRANE SUBUNIT"/>
    <property type="match status" value="1"/>
</dbReference>
<dbReference type="EMBL" id="JXOK01000081">
    <property type="protein sequence ID" value="KIN09508.1"/>
    <property type="molecule type" value="Genomic_DNA"/>
</dbReference>
<keyword evidence="6 7" id="KW-0472">Membrane</keyword>
<dbReference type="CDD" id="cd06261">
    <property type="entry name" value="TM_PBP2"/>
    <property type="match status" value="1"/>
</dbReference>